<keyword evidence="1" id="KW-0732">Signal</keyword>
<organism evidence="2 3">
    <name type="scientific">Altererythrobacter xiamenensis</name>
    <dbReference type="NCBI Taxonomy" id="1316679"/>
    <lineage>
        <taxon>Bacteria</taxon>
        <taxon>Pseudomonadati</taxon>
        <taxon>Pseudomonadota</taxon>
        <taxon>Alphaproteobacteria</taxon>
        <taxon>Sphingomonadales</taxon>
        <taxon>Erythrobacteraceae</taxon>
        <taxon>Altererythrobacter</taxon>
    </lineage>
</organism>
<feature type="chain" id="PRO_5012350982" evidence="1">
    <location>
        <begin position="21"/>
        <end position="171"/>
    </location>
</feature>
<dbReference type="Proteomes" id="UP000194420">
    <property type="component" value="Unassembled WGS sequence"/>
</dbReference>
<sequence length="171" mass="18124">MTPNATLGWKNLGWAGAALAAGTMAFSVPTAAQTYREQIGNDMSKCAPGAGPAVRVTINGVKNSSGRIRVQSYRGTASDWLEKGKWIYRIEAPARAGRMTFCMPVPSSGTYGIAVRHDVNGNGKTEISEDGGGMSNNPSINIFNLGKPSYKKTAFAVNGGVKSIAIQMKYM</sequence>
<accession>A0A1Y6F305</accession>
<evidence type="ECO:0000256" key="1">
    <source>
        <dbReference type="SAM" id="SignalP"/>
    </source>
</evidence>
<feature type="signal peptide" evidence="1">
    <location>
        <begin position="1"/>
        <end position="20"/>
    </location>
</feature>
<dbReference type="OrthoDB" id="7189112at2"/>
<keyword evidence="3" id="KW-1185">Reference proteome</keyword>
<protein>
    <submittedName>
        <fullName evidence="2">Uncharacterized conserved protein, DUF2141 family</fullName>
    </submittedName>
</protein>
<reference evidence="3" key="1">
    <citation type="submission" date="2017-04" db="EMBL/GenBank/DDBJ databases">
        <authorList>
            <person name="Varghese N."/>
            <person name="Submissions S."/>
        </authorList>
    </citation>
    <scope>NUCLEOTIDE SEQUENCE [LARGE SCALE GENOMIC DNA]</scope>
</reference>
<evidence type="ECO:0000313" key="2">
    <source>
        <dbReference type="EMBL" id="SMQ68886.1"/>
    </source>
</evidence>
<dbReference type="AlphaFoldDB" id="A0A1Y6F305"/>
<gene>
    <name evidence="2" type="ORF">SAMN06297468_1159</name>
</gene>
<proteinExistence type="predicted"/>
<evidence type="ECO:0000313" key="3">
    <source>
        <dbReference type="Proteomes" id="UP000194420"/>
    </source>
</evidence>
<dbReference type="EMBL" id="FXWG01000002">
    <property type="protein sequence ID" value="SMQ68886.1"/>
    <property type="molecule type" value="Genomic_DNA"/>
</dbReference>
<dbReference type="Pfam" id="PF09912">
    <property type="entry name" value="DUF2141"/>
    <property type="match status" value="1"/>
</dbReference>
<name>A0A1Y6F305_9SPHN</name>
<dbReference type="InterPro" id="IPR018673">
    <property type="entry name" value="DUF2141"/>
</dbReference>